<comment type="caution">
    <text evidence="5">The sequence shown here is derived from an EMBL/GenBank/DDBJ whole genome shotgun (WGS) entry which is preliminary data.</text>
</comment>
<reference evidence="5 6" key="1">
    <citation type="submission" date="2018-07" db="EMBL/GenBank/DDBJ databases">
        <title>Genome analysis of Larkinella rosea.</title>
        <authorList>
            <person name="Zhou Z."/>
            <person name="Wang G."/>
        </authorList>
    </citation>
    <scope>NUCLEOTIDE SEQUENCE [LARGE SCALE GENOMIC DNA]</scope>
    <source>
        <strain evidence="6">zzj9</strain>
    </source>
</reference>
<dbReference type="CDD" id="cd19481">
    <property type="entry name" value="RecA-like_protease"/>
    <property type="match status" value="1"/>
</dbReference>
<name>A0A368JFX3_9BACT</name>
<evidence type="ECO:0000256" key="2">
    <source>
        <dbReference type="ARBA" id="ARBA00022741"/>
    </source>
</evidence>
<dbReference type="OrthoDB" id="7438987at2"/>
<evidence type="ECO:0000256" key="3">
    <source>
        <dbReference type="ARBA" id="ARBA00022840"/>
    </source>
</evidence>
<comment type="similarity">
    <text evidence="1">Belongs to the AAA ATPase family.</text>
</comment>
<dbReference type="RefSeq" id="WP_114410186.1">
    <property type="nucleotide sequence ID" value="NZ_QOWE01000047.1"/>
</dbReference>
<dbReference type="SUPFAM" id="SSF52540">
    <property type="entry name" value="P-loop containing nucleoside triphosphate hydrolases"/>
    <property type="match status" value="1"/>
</dbReference>
<evidence type="ECO:0000256" key="1">
    <source>
        <dbReference type="ARBA" id="ARBA00006914"/>
    </source>
</evidence>
<dbReference type="InterPro" id="IPR027417">
    <property type="entry name" value="P-loop_NTPase"/>
</dbReference>
<sequence length="365" mass="40715">MITEIIKIIEGGLNKDPNKVLNYAKLLAENLGKSGDTKAADRILRALHHKQAQPIYLDQLLVAPVDQETRMNIADLVIPQPNQNVPIILSESLRHKLDGFVGRVQHRNELQAVGIDPQASLLLYGPPGCGKTTLAHYIAHQMQLPLVVARLDSLVSSLLGNTAKNIRKIFEFASRQPCILFLDEFDAIAKARDDQHELGELKRVVNSLLQNIDEYVESNILIAATNHEELLDKAIWRRFNSIIEVAQPQEAEVQQLLKLFLSPMKLNFELDSKKGDSLADLLKGNSPADIKSICQNAIAQSVLDKKSSLTYDDLLLQFYYYKHHSAASSEALMGFLSSYGVSQAAIADLLDTSLRQVRNYFNPKA</sequence>
<proteinExistence type="inferred from homology"/>
<accession>A0A368JFX3</accession>
<gene>
    <name evidence="5" type="ORF">DUE52_31830</name>
</gene>
<protein>
    <submittedName>
        <fullName evidence="5">ATP-binding protein</fullName>
    </submittedName>
</protein>
<dbReference type="Proteomes" id="UP000253383">
    <property type="component" value="Unassembled WGS sequence"/>
</dbReference>
<dbReference type="InterPro" id="IPR003959">
    <property type="entry name" value="ATPase_AAA_core"/>
</dbReference>
<dbReference type="Gene3D" id="1.10.8.60">
    <property type="match status" value="1"/>
</dbReference>
<dbReference type="PANTHER" id="PTHR23073">
    <property type="entry name" value="26S PROTEASOME REGULATORY SUBUNIT"/>
    <property type="match status" value="1"/>
</dbReference>
<dbReference type="GO" id="GO:0016887">
    <property type="term" value="F:ATP hydrolysis activity"/>
    <property type="evidence" value="ECO:0007669"/>
    <property type="project" value="InterPro"/>
</dbReference>
<keyword evidence="6" id="KW-1185">Reference proteome</keyword>
<evidence type="ECO:0000313" key="5">
    <source>
        <dbReference type="EMBL" id="RCR65463.1"/>
    </source>
</evidence>
<evidence type="ECO:0000259" key="4">
    <source>
        <dbReference type="SMART" id="SM00382"/>
    </source>
</evidence>
<dbReference type="Gene3D" id="3.40.50.300">
    <property type="entry name" value="P-loop containing nucleotide triphosphate hydrolases"/>
    <property type="match status" value="1"/>
</dbReference>
<dbReference type="EMBL" id="QOWE01000047">
    <property type="protein sequence ID" value="RCR65463.1"/>
    <property type="molecule type" value="Genomic_DNA"/>
</dbReference>
<keyword evidence="3 5" id="KW-0067">ATP-binding</keyword>
<feature type="domain" description="AAA+ ATPase" evidence="4">
    <location>
        <begin position="117"/>
        <end position="249"/>
    </location>
</feature>
<keyword evidence="2" id="KW-0547">Nucleotide-binding</keyword>
<dbReference type="SMART" id="SM00382">
    <property type="entry name" value="AAA"/>
    <property type="match status" value="1"/>
</dbReference>
<dbReference type="Pfam" id="PF00004">
    <property type="entry name" value="AAA"/>
    <property type="match status" value="1"/>
</dbReference>
<dbReference type="GO" id="GO:0005524">
    <property type="term" value="F:ATP binding"/>
    <property type="evidence" value="ECO:0007669"/>
    <property type="project" value="UniProtKB-KW"/>
</dbReference>
<organism evidence="5 6">
    <name type="scientific">Larkinella punicea</name>
    <dbReference type="NCBI Taxonomy" id="2315727"/>
    <lineage>
        <taxon>Bacteria</taxon>
        <taxon>Pseudomonadati</taxon>
        <taxon>Bacteroidota</taxon>
        <taxon>Cytophagia</taxon>
        <taxon>Cytophagales</taxon>
        <taxon>Spirosomataceae</taxon>
        <taxon>Larkinella</taxon>
    </lineage>
</organism>
<evidence type="ECO:0000313" key="6">
    <source>
        <dbReference type="Proteomes" id="UP000253383"/>
    </source>
</evidence>
<dbReference type="AlphaFoldDB" id="A0A368JFX3"/>
<dbReference type="InterPro" id="IPR003593">
    <property type="entry name" value="AAA+_ATPase"/>
</dbReference>
<dbReference type="InterPro" id="IPR050221">
    <property type="entry name" value="26S_Proteasome_ATPase"/>
</dbReference>